<dbReference type="OrthoDB" id="542062at2759"/>
<dbReference type="AlphaFoldDB" id="A0A835XPD6"/>
<organism evidence="1 2">
    <name type="scientific">Edaphochlamys debaryana</name>
    <dbReference type="NCBI Taxonomy" id="47281"/>
    <lineage>
        <taxon>Eukaryota</taxon>
        <taxon>Viridiplantae</taxon>
        <taxon>Chlorophyta</taxon>
        <taxon>core chlorophytes</taxon>
        <taxon>Chlorophyceae</taxon>
        <taxon>CS clade</taxon>
        <taxon>Chlamydomonadales</taxon>
        <taxon>Chlamydomonadales incertae sedis</taxon>
        <taxon>Edaphochlamys</taxon>
    </lineage>
</organism>
<accession>A0A835XPD6</accession>
<proteinExistence type="predicted"/>
<name>A0A835XPD6_9CHLO</name>
<evidence type="ECO:0000313" key="1">
    <source>
        <dbReference type="EMBL" id="KAG2485871.1"/>
    </source>
</evidence>
<protein>
    <submittedName>
        <fullName evidence="1">Uncharacterized protein</fullName>
    </submittedName>
</protein>
<gene>
    <name evidence="1" type="ORF">HYH03_015454</name>
</gene>
<sequence>MQSLVNRSVAGRGASAAARRGSRTRLSVVVRAAVEQSRRSVLAGLVAVPAALALDAWRPAFAAGANVGEEGVEEYSRLEASGKLNTIKDLEKIRTKFNFKRGTDGRVYARSSKGTWFAVRLDMEVPGAMLFRDTSNGEIFALQTQALQQIDLSSDQVVILLLGDGDWEREISPITFDDGNGNTKSLVLTENEFRNVVGLISMAEAAEEGAEGAK</sequence>
<comment type="caution">
    <text evidence="1">The sequence shown here is derived from an EMBL/GenBank/DDBJ whole genome shotgun (WGS) entry which is preliminary data.</text>
</comment>
<dbReference type="Proteomes" id="UP000612055">
    <property type="component" value="Unassembled WGS sequence"/>
</dbReference>
<dbReference type="EMBL" id="JAEHOE010000121">
    <property type="protein sequence ID" value="KAG2485871.1"/>
    <property type="molecule type" value="Genomic_DNA"/>
</dbReference>
<reference evidence="1" key="1">
    <citation type="journal article" date="2020" name="bioRxiv">
        <title>Comparative genomics of Chlamydomonas.</title>
        <authorList>
            <person name="Craig R.J."/>
            <person name="Hasan A.R."/>
            <person name="Ness R.W."/>
            <person name="Keightley P.D."/>
        </authorList>
    </citation>
    <scope>NUCLEOTIDE SEQUENCE</scope>
    <source>
        <strain evidence="1">CCAP 11/70</strain>
    </source>
</reference>
<evidence type="ECO:0000313" key="2">
    <source>
        <dbReference type="Proteomes" id="UP000612055"/>
    </source>
</evidence>
<keyword evidence="2" id="KW-1185">Reference proteome</keyword>